<sequence>MKINQQKNISSKFNKKQNKPIPLELLVDIFKLSSDPLDINNLFERERFEIALGLNKKITDKMVTYELFILYWRNHIKAMLTTSRIIYVLCEKKFGERETKLFVGIEAKQIHSRSELVQCFLHINKRAEETLKRAAKRPLHVTGSSEEGGTPSKKKYNTTWLKRLEGDICPICLSVVSNKWARHCSTSHPDFVSSPYDNVFIGEEKVKTFVVSCVLALGGTNAYGQQLADIIVFADKNGFYKQGLTRLEKYLSESGKAEPLLVRENVVSVHYDGNGAPGVVVGNLCINKAMNMASNYGYGIVTVENCKDIGTAQFYTDILATNGMTGFVFSGDDGPLSVATIDKSFEFLNITPECRVILSCFATISHKFFFAKSPNHECFLDALTLSNDAIVITKQRKQVYQQKFDDMKGLCYLKENIAKMNEYAIKRGIHPDNLLEALTGASVSGST</sequence>
<dbReference type="InterPro" id="IPR043143">
    <property type="entry name" value="Mal/L-sulf/L-lact_DH-like_NADP"/>
</dbReference>
<dbReference type="InterPro" id="IPR043144">
    <property type="entry name" value="Mal/L-sulf/L-lact_DH-like_ah"/>
</dbReference>
<comment type="similarity">
    <text evidence="1">Belongs to the LDH2/MDH2 oxidoreductase family.</text>
</comment>
<accession>A0A6V7XPL9</accession>
<dbReference type="AlphaFoldDB" id="A0A6V7XPL9"/>
<dbReference type="Gene3D" id="1.10.1530.10">
    <property type="match status" value="1"/>
</dbReference>
<gene>
    <name evidence="3" type="ORF">MENT_LOCUS54767</name>
</gene>
<comment type="caution">
    <text evidence="3">The sequence shown here is derived from an EMBL/GenBank/DDBJ whole genome shotgun (WGS) entry which is preliminary data.</text>
</comment>
<dbReference type="InterPro" id="IPR036111">
    <property type="entry name" value="Mal/L-sulfo/L-lacto_DH-like_sf"/>
</dbReference>
<dbReference type="Pfam" id="PF02615">
    <property type="entry name" value="Ldh_2"/>
    <property type="match status" value="1"/>
</dbReference>
<keyword evidence="2" id="KW-0560">Oxidoreductase</keyword>
<dbReference type="Proteomes" id="UP000580250">
    <property type="component" value="Unassembled WGS sequence"/>
</dbReference>
<dbReference type="GO" id="GO:0016491">
    <property type="term" value="F:oxidoreductase activity"/>
    <property type="evidence" value="ECO:0007669"/>
    <property type="project" value="UniProtKB-KW"/>
</dbReference>
<evidence type="ECO:0000256" key="2">
    <source>
        <dbReference type="ARBA" id="ARBA00023002"/>
    </source>
</evidence>
<dbReference type="EMBL" id="CAJEWN010001978">
    <property type="protein sequence ID" value="CAD2201235.1"/>
    <property type="molecule type" value="Genomic_DNA"/>
</dbReference>
<reference evidence="3 4" key="1">
    <citation type="submission" date="2020-08" db="EMBL/GenBank/DDBJ databases">
        <authorList>
            <person name="Koutsovoulos G."/>
            <person name="Danchin GJ E."/>
        </authorList>
    </citation>
    <scope>NUCLEOTIDE SEQUENCE [LARGE SCALE GENOMIC DNA]</scope>
</reference>
<dbReference type="PANTHER" id="PTHR11091">
    <property type="entry name" value="OXIDOREDUCTASE-RELATED"/>
    <property type="match status" value="1"/>
</dbReference>
<dbReference type="SUPFAM" id="SSF89733">
    <property type="entry name" value="L-sulfolactate dehydrogenase-like"/>
    <property type="match status" value="1"/>
</dbReference>
<dbReference type="Gene3D" id="3.30.1370.60">
    <property type="entry name" value="Hypothetical oxidoreductase yiak, domain 2"/>
    <property type="match status" value="1"/>
</dbReference>
<proteinExistence type="inferred from homology"/>
<dbReference type="InterPro" id="IPR003767">
    <property type="entry name" value="Malate/L-lactate_DH-like"/>
</dbReference>
<evidence type="ECO:0000313" key="3">
    <source>
        <dbReference type="EMBL" id="CAD2201235.1"/>
    </source>
</evidence>
<dbReference type="PANTHER" id="PTHR11091:SF0">
    <property type="entry name" value="MALATE DEHYDROGENASE"/>
    <property type="match status" value="1"/>
</dbReference>
<name>A0A6V7XPL9_MELEN</name>
<evidence type="ECO:0000256" key="1">
    <source>
        <dbReference type="ARBA" id="ARBA00006056"/>
    </source>
</evidence>
<organism evidence="3 4">
    <name type="scientific">Meloidogyne enterolobii</name>
    <name type="common">Root-knot nematode worm</name>
    <name type="synonym">Meloidogyne mayaguensis</name>
    <dbReference type="NCBI Taxonomy" id="390850"/>
    <lineage>
        <taxon>Eukaryota</taxon>
        <taxon>Metazoa</taxon>
        <taxon>Ecdysozoa</taxon>
        <taxon>Nematoda</taxon>
        <taxon>Chromadorea</taxon>
        <taxon>Rhabditida</taxon>
        <taxon>Tylenchina</taxon>
        <taxon>Tylenchomorpha</taxon>
        <taxon>Tylenchoidea</taxon>
        <taxon>Meloidogynidae</taxon>
        <taxon>Meloidogyninae</taxon>
        <taxon>Meloidogyne</taxon>
    </lineage>
</organism>
<evidence type="ECO:0000313" key="4">
    <source>
        <dbReference type="Proteomes" id="UP000580250"/>
    </source>
</evidence>
<dbReference type="OrthoDB" id="7881616at2759"/>
<protein>
    <submittedName>
        <fullName evidence="3">Uncharacterized protein</fullName>
    </submittedName>
</protein>